<dbReference type="GO" id="GO:0004521">
    <property type="term" value="F:RNA endonuclease activity"/>
    <property type="evidence" value="ECO:0007669"/>
    <property type="project" value="TreeGrafter"/>
</dbReference>
<dbReference type="Gene3D" id="3.60.15.10">
    <property type="entry name" value="Ribonuclease Z/Hydroxyacylglutathione hydrolase-like"/>
    <property type="match status" value="1"/>
</dbReference>
<dbReference type="Pfam" id="PF12706">
    <property type="entry name" value="Lactamase_B_2"/>
    <property type="match status" value="1"/>
</dbReference>
<keyword evidence="3" id="KW-1185">Reference proteome</keyword>
<dbReference type="InterPro" id="IPR050698">
    <property type="entry name" value="MBL"/>
</dbReference>
<dbReference type="OrthoDB" id="9803916at2"/>
<protein>
    <submittedName>
        <fullName evidence="2">Beta-lactamase superfamily domain-containing protein</fullName>
    </submittedName>
</protein>
<name>A0A1M4XAG8_9GAMM</name>
<organism evidence="2 3">
    <name type="scientific">Marinomonas polaris DSM 16579</name>
    <dbReference type="NCBI Taxonomy" id="1122206"/>
    <lineage>
        <taxon>Bacteria</taxon>
        <taxon>Pseudomonadati</taxon>
        <taxon>Pseudomonadota</taxon>
        <taxon>Gammaproteobacteria</taxon>
        <taxon>Oceanospirillales</taxon>
        <taxon>Oceanospirillaceae</taxon>
        <taxon>Marinomonas</taxon>
    </lineage>
</organism>
<dbReference type="PANTHER" id="PTHR11203:SF37">
    <property type="entry name" value="INTEGRATOR COMPLEX SUBUNIT 11"/>
    <property type="match status" value="1"/>
</dbReference>
<dbReference type="AlphaFoldDB" id="A0A1M4XAG8"/>
<dbReference type="STRING" id="1122206.SAMN02745753_01013"/>
<evidence type="ECO:0000259" key="1">
    <source>
        <dbReference type="Pfam" id="PF12706"/>
    </source>
</evidence>
<evidence type="ECO:0000313" key="2">
    <source>
        <dbReference type="EMBL" id="SHE90152.1"/>
    </source>
</evidence>
<accession>A0A1M4XAG8</accession>
<dbReference type="PANTHER" id="PTHR11203">
    <property type="entry name" value="CLEAVAGE AND POLYADENYLATION SPECIFICITY FACTOR FAMILY MEMBER"/>
    <property type="match status" value="1"/>
</dbReference>
<evidence type="ECO:0000313" key="3">
    <source>
        <dbReference type="Proteomes" id="UP000184517"/>
    </source>
</evidence>
<dbReference type="SUPFAM" id="SSF56281">
    <property type="entry name" value="Metallo-hydrolase/oxidoreductase"/>
    <property type="match status" value="1"/>
</dbReference>
<dbReference type="InterPro" id="IPR036866">
    <property type="entry name" value="RibonucZ/Hydroxyglut_hydro"/>
</dbReference>
<dbReference type="Proteomes" id="UP000184517">
    <property type="component" value="Unassembled WGS sequence"/>
</dbReference>
<proteinExistence type="predicted"/>
<reference evidence="3" key="1">
    <citation type="submission" date="2016-11" db="EMBL/GenBank/DDBJ databases">
        <authorList>
            <person name="Varghese N."/>
            <person name="Submissions S."/>
        </authorList>
    </citation>
    <scope>NUCLEOTIDE SEQUENCE [LARGE SCALE GENOMIC DNA]</scope>
    <source>
        <strain evidence="3">DSM 16579</strain>
    </source>
</reference>
<sequence length="366" mass="40215">MKVSIDILSGAGRKTAAAILVTYEAEHQSKPIRFLLDAGGALEVGEDKGWTQPDHLDAIFISHDHQDHMGGLIDIDSKVPVYATSPVQQQLPTHLNLHTLPICGSTNVSGIKVTTGSAGHSFGGVWLHLDMGEGVFYSGDFSLESGLYPFTMPPLASVALLDASYGLYDNSLEQCKNALLHYLKDERALLMPVPQTGRALEMACWLTSLGFHDWTLGGDCIAPETVLAGPKDSVCSEIRPILENMKSQPFNPNAKVVLCGDPDGLSGEAAVLLQQPSRYLPVYTGHLPEHARQAVSEDRAHFERWNVHPRKQDLKRLVDHLGCRICVPLFYTMKDLNEWRQALGPSVTADSYIELDCIELDYDLNT</sequence>
<dbReference type="EMBL" id="FQVF01000004">
    <property type="protein sequence ID" value="SHE90152.1"/>
    <property type="molecule type" value="Genomic_DNA"/>
</dbReference>
<dbReference type="RefSeq" id="WP_072838638.1">
    <property type="nucleotide sequence ID" value="NZ_FQVF01000004.1"/>
</dbReference>
<feature type="domain" description="Metallo-beta-lactamase" evidence="1">
    <location>
        <begin position="50"/>
        <end position="142"/>
    </location>
</feature>
<dbReference type="InterPro" id="IPR001279">
    <property type="entry name" value="Metallo-B-lactamas"/>
</dbReference>
<gene>
    <name evidence="2" type="ORF">SAMN02745753_01013</name>
</gene>